<reference evidence="3 4" key="1">
    <citation type="submission" date="2020-12" db="EMBL/GenBank/DDBJ databases">
        <title>Concerted genomic and epigenomic changes stabilize Arabidopsis allopolyploids.</title>
        <authorList>
            <person name="Chen Z."/>
        </authorList>
    </citation>
    <scope>NUCLEOTIDE SEQUENCE [LARGE SCALE GENOMIC DNA]</scope>
    <source>
        <strain evidence="3">As9502</strain>
        <tissue evidence="3">Leaf</tissue>
    </source>
</reference>
<comment type="caution">
    <text evidence="3">The sequence shown here is derived from an EMBL/GenBank/DDBJ whole genome shotgun (WGS) entry which is preliminary data.</text>
</comment>
<dbReference type="PANTHER" id="PTHR15204">
    <property type="entry name" value="LARGE PROLINE-RICH PROTEIN BAG6"/>
    <property type="match status" value="1"/>
</dbReference>
<name>A0A8T2D8U7_ARASU</name>
<evidence type="ECO:0000313" key="3">
    <source>
        <dbReference type="EMBL" id="KAG7608838.1"/>
    </source>
</evidence>
<evidence type="ECO:0000313" key="4">
    <source>
        <dbReference type="Proteomes" id="UP000694251"/>
    </source>
</evidence>
<keyword evidence="4" id="KW-1185">Reference proteome</keyword>
<evidence type="ECO:0000259" key="2">
    <source>
        <dbReference type="PROSITE" id="PS50053"/>
    </source>
</evidence>
<feature type="region of interest" description="Disordered" evidence="1">
    <location>
        <begin position="305"/>
        <end position="346"/>
    </location>
</feature>
<accession>A0A8T2D8U7</accession>
<dbReference type="GO" id="GO:0071818">
    <property type="term" value="C:BAT3 complex"/>
    <property type="evidence" value="ECO:0007669"/>
    <property type="project" value="TreeGrafter"/>
</dbReference>
<protein>
    <submittedName>
        <fullName evidence="3">Ubiquitin domain</fullName>
    </submittedName>
</protein>
<dbReference type="PANTHER" id="PTHR15204:SF0">
    <property type="entry name" value="LARGE PROLINE-RICH PROTEIN BAG6"/>
    <property type="match status" value="1"/>
</dbReference>
<dbReference type="OrthoDB" id="1076887at2759"/>
<dbReference type="GO" id="GO:0031593">
    <property type="term" value="F:polyubiquitin modification-dependent protein binding"/>
    <property type="evidence" value="ECO:0007669"/>
    <property type="project" value="TreeGrafter"/>
</dbReference>
<sequence>MGDTHDFTDLIRIKIKILHSTTHTLSVERTVRLFFMVKNCVFPCVLLYSIMIPVRDLKQDICYYCGVSPERQPRLLFRGRVLKNDQRLSDYHVEEGHTLYLVKGSPPIPLFSSNAAANSNLGRGTLTDHSYQLTARGYDTPSVVIPDSITTLSRHLDRIRQVFATYGNNDDNNWQAPNRSREDLIARECHWGELAHTTRRLLIGEVAEFLSNISMLLVDQVNVTDPSARRLRQERVVESGSLLCHLGSSILALGHATSRISMGETQDDVGRAVFISPTGQNRLQSHHSWLQTSIRAGRRIRIISRRRSSRNQQHSDLYFNASDQNADNTSSPRLTTDEELSDSDSEHEMVNIVSTLNLYYSKAKKEMVGSFGL</sequence>
<dbReference type="GO" id="GO:0051787">
    <property type="term" value="F:misfolded protein binding"/>
    <property type="evidence" value="ECO:0007669"/>
    <property type="project" value="TreeGrafter"/>
</dbReference>
<dbReference type="EMBL" id="JAEFBJ010000005">
    <property type="protein sequence ID" value="KAG7608838.1"/>
    <property type="molecule type" value="Genomic_DNA"/>
</dbReference>
<gene>
    <name evidence="3" type="ORF">ISN44_As05g010130</name>
</gene>
<dbReference type="PROSITE" id="PS50053">
    <property type="entry name" value="UBIQUITIN_2"/>
    <property type="match status" value="1"/>
</dbReference>
<dbReference type="InterPro" id="IPR000626">
    <property type="entry name" value="Ubiquitin-like_dom"/>
</dbReference>
<feature type="compositionally biased region" description="Polar residues" evidence="1">
    <location>
        <begin position="311"/>
        <end position="333"/>
    </location>
</feature>
<dbReference type="Proteomes" id="UP000694251">
    <property type="component" value="Chromosome 5"/>
</dbReference>
<dbReference type="AlphaFoldDB" id="A0A8T2D8U7"/>
<organism evidence="3 4">
    <name type="scientific">Arabidopsis suecica</name>
    <name type="common">Swedish thale-cress</name>
    <name type="synonym">Cardaminopsis suecica</name>
    <dbReference type="NCBI Taxonomy" id="45249"/>
    <lineage>
        <taxon>Eukaryota</taxon>
        <taxon>Viridiplantae</taxon>
        <taxon>Streptophyta</taxon>
        <taxon>Embryophyta</taxon>
        <taxon>Tracheophyta</taxon>
        <taxon>Spermatophyta</taxon>
        <taxon>Magnoliopsida</taxon>
        <taxon>eudicotyledons</taxon>
        <taxon>Gunneridae</taxon>
        <taxon>Pentapetalae</taxon>
        <taxon>rosids</taxon>
        <taxon>malvids</taxon>
        <taxon>Brassicales</taxon>
        <taxon>Brassicaceae</taxon>
        <taxon>Camelineae</taxon>
        <taxon>Arabidopsis</taxon>
    </lineage>
</organism>
<feature type="domain" description="Ubiquitin-like" evidence="2">
    <location>
        <begin position="54"/>
        <end position="102"/>
    </location>
</feature>
<dbReference type="Pfam" id="PF00240">
    <property type="entry name" value="ubiquitin"/>
    <property type="match status" value="1"/>
</dbReference>
<dbReference type="GO" id="GO:0036503">
    <property type="term" value="P:ERAD pathway"/>
    <property type="evidence" value="ECO:0007669"/>
    <property type="project" value="TreeGrafter"/>
</dbReference>
<proteinExistence type="predicted"/>
<dbReference type="FunFam" id="3.10.20.90:FF:000793">
    <property type="entry name" value="Ubiquitin-like superfamily protein"/>
    <property type="match status" value="1"/>
</dbReference>
<evidence type="ECO:0000256" key="1">
    <source>
        <dbReference type="SAM" id="MobiDB-lite"/>
    </source>
</evidence>